<comment type="subcellular location">
    <subcellularLocation>
        <location evidence="1">Membrane</location>
        <topology evidence="1">Multi-pass membrane protein</topology>
    </subcellularLocation>
</comment>
<feature type="transmembrane region" description="Helical" evidence="6">
    <location>
        <begin position="349"/>
        <end position="368"/>
    </location>
</feature>
<dbReference type="PANTHER" id="PTHR43791:SF57">
    <property type="entry name" value="MAJOR FACILITATOR SUPERFAMILY (MFS) PROFILE DOMAIN-CONTAINING PROTEIN"/>
    <property type="match status" value="1"/>
</dbReference>
<dbReference type="PROSITE" id="PS50850">
    <property type="entry name" value="MFS"/>
    <property type="match status" value="1"/>
</dbReference>
<evidence type="ECO:0000256" key="1">
    <source>
        <dbReference type="ARBA" id="ARBA00004141"/>
    </source>
</evidence>
<dbReference type="SUPFAM" id="SSF103473">
    <property type="entry name" value="MFS general substrate transporter"/>
    <property type="match status" value="1"/>
</dbReference>
<evidence type="ECO:0000256" key="6">
    <source>
        <dbReference type="SAM" id="Phobius"/>
    </source>
</evidence>
<dbReference type="Pfam" id="PF07690">
    <property type="entry name" value="MFS_1"/>
    <property type="match status" value="1"/>
</dbReference>
<feature type="transmembrane region" description="Helical" evidence="6">
    <location>
        <begin position="277"/>
        <end position="302"/>
    </location>
</feature>
<feature type="transmembrane region" description="Helical" evidence="6">
    <location>
        <begin position="408"/>
        <end position="429"/>
    </location>
</feature>
<feature type="transmembrane region" description="Helical" evidence="6">
    <location>
        <begin position="145"/>
        <end position="164"/>
    </location>
</feature>
<feature type="transmembrane region" description="Helical" evidence="6">
    <location>
        <begin position="114"/>
        <end position="133"/>
    </location>
</feature>
<keyword evidence="2" id="KW-0813">Transport</keyword>
<dbReference type="InterPro" id="IPR020846">
    <property type="entry name" value="MFS_dom"/>
</dbReference>
<accession>A0ABR3GGG6</accession>
<feature type="transmembrane region" description="Helical" evidence="6">
    <location>
        <begin position="374"/>
        <end position="396"/>
    </location>
</feature>
<proteinExistence type="predicted"/>
<evidence type="ECO:0000313" key="8">
    <source>
        <dbReference type="EMBL" id="KAL0635053.1"/>
    </source>
</evidence>
<evidence type="ECO:0000256" key="5">
    <source>
        <dbReference type="ARBA" id="ARBA00023136"/>
    </source>
</evidence>
<feature type="transmembrane region" description="Helical" evidence="6">
    <location>
        <begin position="47"/>
        <end position="64"/>
    </location>
</feature>
<reference evidence="8 9" key="1">
    <citation type="submission" date="2024-02" db="EMBL/GenBank/DDBJ databases">
        <title>Discinaceae phylogenomics.</title>
        <authorList>
            <person name="Dirks A.C."/>
            <person name="James T.Y."/>
        </authorList>
    </citation>
    <scope>NUCLEOTIDE SEQUENCE [LARGE SCALE GENOMIC DNA]</scope>
    <source>
        <strain evidence="8 9">ACD0624</strain>
    </source>
</reference>
<dbReference type="InterPro" id="IPR011701">
    <property type="entry name" value="MFS"/>
</dbReference>
<evidence type="ECO:0000259" key="7">
    <source>
        <dbReference type="PROSITE" id="PS50850"/>
    </source>
</evidence>
<keyword evidence="5 6" id="KW-0472">Membrane</keyword>
<dbReference type="InterPro" id="IPR036259">
    <property type="entry name" value="MFS_trans_sf"/>
</dbReference>
<name>A0ABR3GGG6_9PEZI</name>
<feature type="transmembrane region" description="Helical" evidence="6">
    <location>
        <begin position="84"/>
        <end position="102"/>
    </location>
</feature>
<keyword evidence="9" id="KW-1185">Reference proteome</keyword>
<feature type="transmembrane region" description="Helical" evidence="6">
    <location>
        <begin position="208"/>
        <end position="230"/>
    </location>
</feature>
<dbReference type="Gene3D" id="1.20.1250.20">
    <property type="entry name" value="MFS general substrate transporter like domains"/>
    <property type="match status" value="2"/>
</dbReference>
<feature type="transmembrane region" description="Helical" evidence="6">
    <location>
        <begin position="441"/>
        <end position="462"/>
    </location>
</feature>
<keyword evidence="3 6" id="KW-0812">Transmembrane</keyword>
<gene>
    <name evidence="8" type="ORF">Q9L58_005982</name>
</gene>
<dbReference type="PANTHER" id="PTHR43791">
    <property type="entry name" value="PERMEASE-RELATED"/>
    <property type="match status" value="1"/>
</dbReference>
<protein>
    <recommendedName>
        <fullName evidence="7">Major facilitator superfamily (MFS) profile domain-containing protein</fullName>
    </recommendedName>
</protein>
<evidence type="ECO:0000256" key="2">
    <source>
        <dbReference type="ARBA" id="ARBA00022448"/>
    </source>
</evidence>
<organism evidence="8 9">
    <name type="scientific">Discina gigas</name>
    <dbReference type="NCBI Taxonomy" id="1032678"/>
    <lineage>
        <taxon>Eukaryota</taxon>
        <taxon>Fungi</taxon>
        <taxon>Dikarya</taxon>
        <taxon>Ascomycota</taxon>
        <taxon>Pezizomycotina</taxon>
        <taxon>Pezizomycetes</taxon>
        <taxon>Pezizales</taxon>
        <taxon>Discinaceae</taxon>
        <taxon>Discina</taxon>
    </lineage>
</organism>
<dbReference type="EMBL" id="JBBBZM010000078">
    <property type="protein sequence ID" value="KAL0635053.1"/>
    <property type="molecule type" value="Genomic_DNA"/>
</dbReference>
<feature type="transmembrane region" description="Helical" evidence="6">
    <location>
        <begin position="322"/>
        <end position="342"/>
    </location>
</feature>
<evidence type="ECO:0000256" key="4">
    <source>
        <dbReference type="ARBA" id="ARBA00022989"/>
    </source>
</evidence>
<evidence type="ECO:0000313" key="9">
    <source>
        <dbReference type="Proteomes" id="UP001447188"/>
    </source>
</evidence>
<sequence>MANSDIYTHEKILAHADSSTTPSTLESSEGPVFDAARTKKLLRKMDWHLVPFLALLYLLSFLDRTNIGNARLANLEADLGMKGLNYNVALAVFFPWYVLAEVPSNIMMKKTRPSLWLTIIMLAWGIVMTLMGTVTSYHGLLVCRMALGIAEGGLFPGVTFYITMWYQRHECGLRMAIFFSAATLAGAFGGLLARGIVQMDGVGGKPGWAWIFILEGLITVIVACIAYWAINDYPETAKFLTPEEKTEVQRRLKADRTSLADEYDIKYFFHAIKDWKIYVHMVITIGIYTPLYSFSVFLPTIISTMASKRGGGVAFTKEQSQLYSVPPYVVACLFTIAGGYLADKKSQRGIFMIFFCCLSTLGFVLLISTDDPHVQYLGTFLAAAGIYPNVPMGVAWNGNNIGGSTKRGVGIAMHVGFGNLGGAIAAFAYRTVEKPRYYSGHGLLIATTTMSCFLCIFMTWYLRKENARRDALMTEKGYTLASYTDEMKETERELGDNASFFRYTI</sequence>
<comment type="caution">
    <text evidence="8">The sequence shown here is derived from an EMBL/GenBank/DDBJ whole genome shotgun (WGS) entry which is preliminary data.</text>
</comment>
<feature type="domain" description="Major facilitator superfamily (MFS) profile" evidence="7">
    <location>
        <begin position="49"/>
        <end position="467"/>
    </location>
</feature>
<keyword evidence="4 6" id="KW-1133">Transmembrane helix</keyword>
<feature type="transmembrane region" description="Helical" evidence="6">
    <location>
        <begin position="176"/>
        <end position="196"/>
    </location>
</feature>
<evidence type="ECO:0000256" key="3">
    <source>
        <dbReference type="ARBA" id="ARBA00022692"/>
    </source>
</evidence>
<dbReference type="Proteomes" id="UP001447188">
    <property type="component" value="Unassembled WGS sequence"/>
</dbReference>